<dbReference type="Pfam" id="PF02270">
    <property type="entry name" value="TFIIF_beta"/>
    <property type="match status" value="1"/>
</dbReference>
<keyword evidence="3" id="KW-1185">Reference proteome</keyword>
<dbReference type="Proteomes" id="UP001061958">
    <property type="component" value="Unassembled WGS sequence"/>
</dbReference>
<dbReference type="AlphaFoldDB" id="A0A9C7Q7U3"/>
<dbReference type="InterPro" id="IPR003196">
    <property type="entry name" value="TFIIF_beta"/>
</dbReference>
<dbReference type="SUPFAM" id="SSF46785">
    <property type="entry name" value="Winged helix' DNA-binding domain"/>
    <property type="match status" value="1"/>
</dbReference>
<evidence type="ECO:0000259" key="1">
    <source>
        <dbReference type="Pfam" id="PF02270"/>
    </source>
</evidence>
<dbReference type="InterPro" id="IPR036390">
    <property type="entry name" value="WH_DNA-bd_sf"/>
</dbReference>
<dbReference type="EMBL" id="BQMJ01000074">
    <property type="protein sequence ID" value="GJQ15792.1"/>
    <property type="molecule type" value="Genomic_DNA"/>
</dbReference>
<proteinExistence type="predicted"/>
<dbReference type="Gene3D" id="1.10.10.10">
    <property type="entry name" value="Winged helix-like DNA-binding domain superfamily/Winged helix DNA-binding domain"/>
    <property type="match status" value="1"/>
</dbReference>
<dbReference type="PANTHER" id="PTHR10445:SF0">
    <property type="entry name" value="GENERAL TRANSCRIPTION FACTOR IIF SUBUNIT 2"/>
    <property type="match status" value="1"/>
</dbReference>
<dbReference type="GO" id="GO:0005674">
    <property type="term" value="C:transcription factor TFIIF complex"/>
    <property type="evidence" value="ECO:0007669"/>
    <property type="project" value="InterPro"/>
</dbReference>
<gene>
    <name evidence="2" type="ORF">GpartN1_g7583.t1</name>
</gene>
<name>A0A9C7Q7U3_9RHOD</name>
<reference evidence="2" key="2">
    <citation type="submission" date="2022-01" db="EMBL/GenBank/DDBJ databases">
        <authorList>
            <person name="Hirooka S."/>
            <person name="Miyagishima S.Y."/>
        </authorList>
    </citation>
    <scope>NUCLEOTIDE SEQUENCE</scope>
    <source>
        <strain evidence="2">NBRC 102759</strain>
    </source>
</reference>
<dbReference type="GO" id="GO:0006367">
    <property type="term" value="P:transcription initiation at RNA polymerase II promoter"/>
    <property type="evidence" value="ECO:0007669"/>
    <property type="project" value="InterPro"/>
</dbReference>
<feature type="domain" description="TFIIF beta subunit HTH" evidence="1">
    <location>
        <begin position="185"/>
        <end position="241"/>
    </location>
</feature>
<dbReference type="OrthoDB" id="26094at2759"/>
<reference evidence="2" key="1">
    <citation type="journal article" date="2022" name="Proc. Natl. Acad. Sci. U.S.A.">
        <title>Life cycle and functional genomics of the unicellular red alga Galdieria for elucidating algal and plant evolution and industrial use.</title>
        <authorList>
            <person name="Hirooka S."/>
            <person name="Itabashi T."/>
            <person name="Ichinose T.M."/>
            <person name="Onuma R."/>
            <person name="Fujiwara T."/>
            <person name="Yamashita S."/>
            <person name="Jong L.W."/>
            <person name="Tomita R."/>
            <person name="Iwane A.H."/>
            <person name="Miyagishima S.Y."/>
        </authorList>
    </citation>
    <scope>NUCLEOTIDE SEQUENCE</scope>
    <source>
        <strain evidence="2">NBRC 102759</strain>
    </source>
</reference>
<accession>A0A9C7Q7U3</accession>
<dbReference type="InterPro" id="IPR036388">
    <property type="entry name" value="WH-like_DNA-bd_sf"/>
</dbReference>
<dbReference type="PANTHER" id="PTHR10445">
    <property type="entry name" value="GENERAL TRANSCRIPTION FACTOR IIF SUBUNIT 2"/>
    <property type="match status" value="1"/>
</dbReference>
<sequence>MATLAGQVDNSGLSKRVLVVKLPNSTLQQLEDSCTKNTTSKSYLLLSKLGNKEGEKLVLSIEPGKVEEKQLKFIPERPSMIVFSQLRDDETGKVKVEGTVERQGFVQTSLSVDYKLKQRKLQEQLKPNRVTNFLEEESLLYVHEDGLRPGPHWKGTKTFEERKRRNVDDRRVVETGNNEWKEKCLLKLFQLFERKPRWSIRELNNEIQIPTSRLKTIVNEVCLIHRSGPLRGQYELKDEYKTKQQRDESAADTAALMEEIRASATPGSIDDLMPLGKSRRYQ</sequence>
<evidence type="ECO:0000313" key="2">
    <source>
        <dbReference type="EMBL" id="GJQ15792.1"/>
    </source>
</evidence>
<evidence type="ECO:0000313" key="3">
    <source>
        <dbReference type="Proteomes" id="UP001061958"/>
    </source>
</evidence>
<protein>
    <recommendedName>
        <fullName evidence="1">TFIIF beta subunit HTH domain-containing protein</fullName>
    </recommendedName>
</protein>
<dbReference type="InterPro" id="IPR040450">
    <property type="entry name" value="TFIIF_beta_HTH"/>
</dbReference>
<comment type="caution">
    <text evidence="2">The sequence shown here is derived from an EMBL/GenBank/DDBJ whole genome shotgun (WGS) entry which is preliminary data.</text>
</comment>
<organism evidence="2 3">
    <name type="scientific">Galdieria partita</name>
    <dbReference type="NCBI Taxonomy" id="83374"/>
    <lineage>
        <taxon>Eukaryota</taxon>
        <taxon>Rhodophyta</taxon>
        <taxon>Bangiophyceae</taxon>
        <taxon>Galdieriales</taxon>
        <taxon>Galdieriaceae</taxon>
        <taxon>Galdieria</taxon>
    </lineage>
</organism>